<feature type="transmembrane region" description="Helical" evidence="1">
    <location>
        <begin position="99"/>
        <end position="117"/>
    </location>
</feature>
<comment type="caution">
    <text evidence="2">The sequence shown here is derived from an EMBL/GenBank/DDBJ whole genome shotgun (WGS) entry which is preliminary data.</text>
</comment>
<dbReference type="EMBL" id="VSSB01000001">
    <property type="protein sequence ID" value="TYL54075.1"/>
    <property type="molecule type" value="Genomic_DNA"/>
</dbReference>
<sequence>MSNAVPGTTPRATFDRGRAVTKSLLGWGVVAGPFYLVVGLAQALLVPGFDLSRHALSLLLLGPLGWIQALNLVLSGLMVLAAALGFARLLPGGRGVATGILLGLYGVSLFGAALFPPDPMGGFPPGGTDATTASVSGLLHLVAGAIGFMSLAAAAVVAGGWFRRERRRGVAITSYVAAAVIVLGFLGGAALAMAPAGVGLLWLAVVAGWAWLAIASLTAYRMAPSPVL</sequence>
<feature type="transmembrane region" description="Helical" evidence="1">
    <location>
        <begin position="137"/>
        <end position="162"/>
    </location>
</feature>
<dbReference type="RefSeq" id="WP_148733539.1">
    <property type="nucleotide sequence ID" value="NZ_VSSB01000001.1"/>
</dbReference>
<dbReference type="InterPro" id="IPR009339">
    <property type="entry name" value="DUF998"/>
</dbReference>
<organism evidence="2 3">
    <name type="scientific">Agromyces mariniharenae</name>
    <dbReference type="NCBI Taxonomy" id="2604423"/>
    <lineage>
        <taxon>Bacteria</taxon>
        <taxon>Bacillati</taxon>
        <taxon>Actinomycetota</taxon>
        <taxon>Actinomycetes</taxon>
        <taxon>Micrococcales</taxon>
        <taxon>Microbacteriaceae</taxon>
        <taxon>Agromyces</taxon>
    </lineage>
</organism>
<dbReference type="AlphaFoldDB" id="A0A5S4VIX1"/>
<proteinExistence type="predicted"/>
<feature type="transmembrane region" description="Helical" evidence="1">
    <location>
        <begin position="65"/>
        <end position="87"/>
    </location>
</feature>
<evidence type="ECO:0000256" key="1">
    <source>
        <dbReference type="SAM" id="Phobius"/>
    </source>
</evidence>
<gene>
    <name evidence="2" type="ORF">FYC51_10830</name>
</gene>
<feature type="transmembrane region" description="Helical" evidence="1">
    <location>
        <begin position="24"/>
        <end position="45"/>
    </location>
</feature>
<keyword evidence="3" id="KW-1185">Reference proteome</keyword>
<feature type="transmembrane region" description="Helical" evidence="1">
    <location>
        <begin position="200"/>
        <end position="220"/>
    </location>
</feature>
<protein>
    <submittedName>
        <fullName evidence="2">DUF998 domain-containing protein</fullName>
    </submittedName>
</protein>
<feature type="transmembrane region" description="Helical" evidence="1">
    <location>
        <begin position="174"/>
        <end position="194"/>
    </location>
</feature>
<reference evidence="2 3" key="1">
    <citation type="submission" date="2019-08" db="EMBL/GenBank/DDBJ databases">
        <authorList>
            <person name="Hu J."/>
        </authorList>
    </citation>
    <scope>NUCLEOTIDE SEQUENCE [LARGE SCALE GENOMIC DNA]</scope>
    <source>
        <strain evidence="2 3">NEAU-184</strain>
    </source>
</reference>
<dbReference type="Pfam" id="PF06197">
    <property type="entry name" value="DUF998"/>
    <property type="match status" value="1"/>
</dbReference>
<evidence type="ECO:0000313" key="3">
    <source>
        <dbReference type="Proteomes" id="UP000325243"/>
    </source>
</evidence>
<evidence type="ECO:0000313" key="2">
    <source>
        <dbReference type="EMBL" id="TYL54075.1"/>
    </source>
</evidence>
<dbReference type="Proteomes" id="UP000325243">
    <property type="component" value="Unassembled WGS sequence"/>
</dbReference>
<keyword evidence="1" id="KW-0812">Transmembrane</keyword>
<accession>A0A5S4VIX1</accession>
<keyword evidence="1" id="KW-1133">Transmembrane helix</keyword>
<keyword evidence="1" id="KW-0472">Membrane</keyword>
<name>A0A5S4VIX1_9MICO</name>